<organism evidence="5 6">
    <name type="scientific">Strongylocentrotus purpuratus</name>
    <name type="common">Purple sea urchin</name>
    <dbReference type="NCBI Taxonomy" id="7668"/>
    <lineage>
        <taxon>Eukaryota</taxon>
        <taxon>Metazoa</taxon>
        <taxon>Echinodermata</taxon>
        <taxon>Eleutherozoa</taxon>
        <taxon>Echinozoa</taxon>
        <taxon>Echinoidea</taxon>
        <taxon>Euechinoidea</taxon>
        <taxon>Echinacea</taxon>
        <taxon>Camarodonta</taxon>
        <taxon>Echinidea</taxon>
        <taxon>Strongylocentrotidae</taxon>
        <taxon>Strongylocentrotus</taxon>
    </lineage>
</organism>
<dbReference type="PROSITE" id="PS01002">
    <property type="entry name" value="TCTP_1"/>
    <property type="match status" value="1"/>
</dbReference>
<dbReference type="PANTHER" id="PTHR11991:SF0">
    <property type="entry name" value="TRANSLATIONALLY-CONTROLLED TUMOR PROTEIN"/>
    <property type="match status" value="1"/>
</dbReference>
<evidence type="ECO:0000259" key="4">
    <source>
        <dbReference type="PROSITE" id="PS51797"/>
    </source>
</evidence>
<dbReference type="GO" id="GO:0005737">
    <property type="term" value="C:cytoplasm"/>
    <property type="evidence" value="ECO:0000318"/>
    <property type="project" value="GO_Central"/>
</dbReference>
<dbReference type="RefSeq" id="XP_030838296.1">
    <property type="nucleotide sequence ID" value="XM_030982436.1"/>
</dbReference>
<dbReference type="FunCoup" id="A0A7M7NR60">
    <property type="interactions" value="2150"/>
</dbReference>
<evidence type="ECO:0000256" key="3">
    <source>
        <dbReference type="SAM" id="MobiDB-lite"/>
    </source>
</evidence>
<dbReference type="AlphaFoldDB" id="A0A7M7NR60"/>
<dbReference type="GeneID" id="115922790"/>
<dbReference type="OrthoDB" id="10248936at2759"/>
<feature type="coiled-coil region" evidence="2">
    <location>
        <begin position="101"/>
        <end position="128"/>
    </location>
</feature>
<dbReference type="EnsemblMetazoa" id="XM_030982452">
    <property type="protein sequence ID" value="XP_030838312"/>
    <property type="gene ID" value="LOC115922790"/>
</dbReference>
<dbReference type="Pfam" id="PF00838">
    <property type="entry name" value="TCTP"/>
    <property type="match status" value="1"/>
</dbReference>
<dbReference type="GeneID" id="590941"/>
<keyword evidence="2" id="KW-0175">Coiled coil</keyword>
<dbReference type="SUPFAM" id="SSF51316">
    <property type="entry name" value="Mss4-like"/>
    <property type="match status" value="1"/>
</dbReference>
<dbReference type="Proteomes" id="UP000007110">
    <property type="component" value="Unassembled WGS sequence"/>
</dbReference>
<dbReference type="EnsemblMetazoa" id="XM_030982436">
    <property type="protein sequence ID" value="XP_030838296"/>
    <property type="gene ID" value="LOC590941"/>
</dbReference>
<comment type="similarity">
    <text evidence="1">Belongs to the TCTP family.</text>
</comment>
<proteinExistence type="inferred from homology"/>
<accession>A0A7M7NR60</accession>
<dbReference type="PROSITE" id="PS51797">
    <property type="entry name" value="TCTP_3"/>
    <property type="match status" value="1"/>
</dbReference>
<name>A0A7M7NR60_STRPU</name>
<dbReference type="PANTHER" id="PTHR11991">
    <property type="entry name" value="TRANSLATIONALLY CONTROLLED TUMOR PROTEIN-RELATED"/>
    <property type="match status" value="1"/>
</dbReference>
<feature type="domain" description="TCTP" evidence="4">
    <location>
        <begin position="1"/>
        <end position="195"/>
    </location>
</feature>
<protein>
    <recommendedName>
        <fullName evidence="4">TCTP domain-containing protein</fullName>
    </recommendedName>
</protein>
<dbReference type="InterPro" id="IPR011323">
    <property type="entry name" value="Mss4/transl-control_tumour"/>
</dbReference>
<dbReference type="OMA" id="PYATVWA"/>
<dbReference type="InterPro" id="IPR034737">
    <property type="entry name" value="TCTP"/>
</dbReference>
<keyword evidence="6" id="KW-1185">Reference proteome</keyword>
<dbReference type="GO" id="GO:0005509">
    <property type="term" value="F:calcium ion binding"/>
    <property type="evidence" value="ECO:0000318"/>
    <property type="project" value="GO_Central"/>
</dbReference>
<dbReference type="InParanoid" id="A0A7M7NR60"/>
<evidence type="ECO:0000313" key="5">
    <source>
        <dbReference type="EnsemblMetazoa" id="XP_030838296"/>
    </source>
</evidence>
<dbReference type="InterPro" id="IPR011057">
    <property type="entry name" value="Mss4-like_sf"/>
</dbReference>
<reference evidence="6" key="1">
    <citation type="submission" date="2015-02" db="EMBL/GenBank/DDBJ databases">
        <title>Genome sequencing for Strongylocentrotus purpuratus.</title>
        <authorList>
            <person name="Murali S."/>
            <person name="Liu Y."/>
            <person name="Vee V."/>
            <person name="English A."/>
            <person name="Wang M."/>
            <person name="Skinner E."/>
            <person name="Han Y."/>
            <person name="Muzny D.M."/>
            <person name="Worley K.C."/>
            <person name="Gibbs R.A."/>
        </authorList>
    </citation>
    <scope>NUCLEOTIDE SEQUENCE</scope>
</reference>
<dbReference type="RefSeq" id="XP_030838312.1">
    <property type="nucleotide sequence ID" value="XM_030982452.1"/>
</dbReference>
<feature type="region of interest" description="Disordered" evidence="3">
    <location>
        <begin position="41"/>
        <end position="62"/>
    </location>
</feature>
<dbReference type="InterPro" id="IPR018105">
    <property type="entry name" value="Translational_control_tumour_p"/>
</dbReference>
<dbReference type="KEGG" id="spu:590941"/>
<dbReference type="InterPro" id="IPR018103">
    <property type="entry name" value="Translation_control_tumour_CS"/>
</dbReference>
<dbReference type="PRINTS" id="PR01653">
    <property type="entry name" value="TCTPROTEIN"/>
</dbReference>
<reference evidence="5" key="2">
    <citation type="submission" date="2021-01" db="UniProtKB">
        <authorList>
            <consortium name="EnsemblMetazoa"/>
        </authorList>
    </citation>
    <scope>IDENTIFICATION</scope>
</reference>
<evidence type="ECO:0000256" key="2">
    <source>
        <dbReference type="SAM" id="Coils"/>
    </source>
</evidence>
<dbReference type="Gene3D" id="2.170.150.10">
    <property type="entry name" value="Metal Binding Protein, Guanine Nucleotide Exchange Factor, Chain A"/>
    <property type="match status" value="1"/>
</dbReference>
<dbReference type="KEGG" id="spu:115922790"/>
<evidence type="ECO:0000313" key="6">
    <source>
        <dbReference type="Proteomes" id="UP000007110"/>
    </source>
</evidence>
<evidence type="ECO:0000256" key="1">
    <source>
        <dbReference type="PROSITE-ProRule" id="PRU01133"/>
    </source>
</evidence>
<sequence length="195" mass="22264">MIIYKDFLTGDELFTDIYPMKLVGPNQNFIQLKGKRVTENSSAGDINIGGNPSAEEAAETTEETSVSGVDIVLANRLTEVTEYTKEAYQQDKIKPYIKKLMKAKDDQIKELEAEGKKNEKLVEELKLQYTAFKNTFKEDLKSVILTGFKKKEFQFFLGESLSDEAMLILMTYPEDDPEGRPLMYFVKYGLKEVKV</sequence>